<accession>A0A2P6RN53</accession>
<dbReference type="Proteomes" id="UP000238479">
    <property type="component" value="Chromosome 2"/>
</dbReference>
<evidence type="ECO:0000256" key="2">
    <source>
        <dbReference type="ARBA" id="ARBA00022692"/>
    </source>
</evidence>
<keyword evidence="5 6" id="KW-0472">Membrane</keyword>
<gene>
    <name evidence="8" type="ORF">RchiOBHm_Chr2g0104061</name>
</gene>
<dbReference type="Pfam" id="PF02453">
    <property type="entry name" value="Reticulon"/>
    <property type="match status" value="1"/>
</dbReference>
<organism evidence="8 9">
    <name type="scientific">Rosa chinensis</name>
    <name type="common">China rose</name>
    <dbReference type="NCBI Taxonomy" id="74649"/>
    <lineage>
        <taxon>Eukaryota</taxon>
        <taxon>Viridiplantae</taxon>
        <taxon>Streptophyta</taxon>
        <taxon>Embryophyta</taxon>
        <taxon>Tracheophyta</taxon>
        <taxon>Spermatophyta</taxon>
        <taxon>Magnoliopsida</taxon>
        <taxon>eudicotyledons</taxon>
        <taxon>Gunneridae</taxon>
        <taxon>Pentapetalae</taxon>
        <taxon>rosids</taxon>
        <taxon>fabids</taxon>
        <taxon>Rosales</taxon>
        <taxon>Rosaceae</taxon>
        <taxon>Rosoideae</taxon>
        <taxon>Rosoideae incertae sedis</taxon>
        <taxon>Rosa</taxon>
    </lineage>
</organism>
<evidence type="ECO:0000256" key="6">
    <source>
        <dbReference type="RuleBase" id="RU363132"/>
    </source>
</evidence>
<evidence type="ECO:0000313" key="8">
    <source>
        <dbReference type="EMBL" id="PRQ47834.1"/>
    </source>
</evidence>
<dbReference type="Gramene" id="PRQ47834">
    <property type="protein sequence ID" value="PRQ47834"/>
    <property type="gene ID" value="RchiOBHm_Chr2g0104061"/>
</dbReference>
<feature type="transmembrane region" description="Helical" evidence="6">
    <location>
        <begin position="219"/>
        <end position="249"/>
    </location>
</feature>
<proteinExistence type="predicted"/>
<evidence type="ECO:0000313" key="9">
    <source>
        <dbReference type="Proteomes" id="UP000238479"/>
    </source>
</evidence>
<evidence type="ECO:0000256" key="4">
    <source>
        <dbReference type="ARBA" id="ARBA00022989"/>
    </source>
</evidence>
<keyword evidence="3 6" id="KW-0256">Endoplasmic reticulum</keyword>
<sequence length="327" mass="36581">MSETDQTYQSPLPSSDTVSDIFLWKKKKQSVLVLSIATAIWVLLKVYRFNFLTVISWAAMFIVTSLFVWGNMLRFFNKEPPNLYGMLEVTEETALGTANTIRAWIEEGIRWMFRVAAEREWFVFAGTATAARLWVGGWVVGSGCSRINLDLLPRFMEVLRRWCSDGSWGSSGALFRHHPCVLGCGCTDLDAMVLIPEGTWRGCGEGFQRDAVLMRDDGLVALALLVVGGSVGCAWPWLGVVVFGLSLILGPLCDVYVFVVRVLGLVCWRCFLAINVTMNHPYTWSGCFGHGVRTSENSSSFMFLVRRGYGHDYSCDICEVQGKSQEE</sequence>
<dbReference type="PROSITE" id="PS50845">
    <property type="entry name" value="RETICULON"/>
    <property type="match status" value="1"/>
</dbReference>
<reference evidence="8 9" key="1">
    <citation type="journal article" date="2018" name="Nat. Genet.">
        <title>The Rosa genome provides new insights in the design of modern roses.</title>
        <authorList>
            <person name="Bendahmane M."/>
        </authorList>
    </citation>
    <scope>NUCLEOTIDE SEQUENCE [LARGE SCALE GENOMIC DNA]</scope>
    <source>
        <strain evidence="9">cv. Old Blush</strain>
    </source>
</reference>
<dbReference type="AlphaFoldDB" id="A0A2P6RN53"/>
<keyword evidence="2 6" id="KW-0812">Transmembrane</keyword>
<dbReference type="InterPro" id="IPR045064">
    <property type="entry name" value="Reticulon-like"/>
</dbReference>
<dbReference type="PANTHER" id="PTHR10994:SF145">
    <property type="entry name" value="RETICULON-LIKE PROTEIN B13"/>
    <property type="match status" value="1"/>
</dbReference>
<evidence type="ECO:0000259" key="7">
    <source>
        <dbReference type="PROSITE" id="PS50845"/>
    </source>
</evidence>
<feature type="transmembrane region" description="Helical" evidence="6">
    <location>
        <begin position="54"/>
        <end position="76"/>
    </location>
</feature>
<comment type="caution">
    <text evidence="8">The sequence shown here is derived from an EMBL/GenBank/DDBJ whole genome shotgun (WGS) entry which is preliminary data.</text>
</comment>
<dbReference type="EMBL" id="PDCK01000040">
    <property type="protein sequence ID" value="PRQ47834.1"/>
    <property type="molecule type" value="Genomic_DNA"/>
</dbReference>
<keyword evidence="4 6" id="KW-1133">Transmembrane helix</keyword>
<keyword evidence="9" id="KW-1185">Reference proteome</keyword>
<evidence type="ECO:0000256" key="5">
    <source>
        <dbReference type="ARBA" id="ARBA00023136"/>
    </source>
</evidence>
<dbReference type="STRING" id="74649.A0A2P6RN53"/>
<evidence type="ECO:0000256" key="3">
    <source>
        <dbReference type="ARBA" id="ARBA00022824"/>
    </source>
</evidence>
<feature type="domain" description="Reticulon" evidence="7">
    <location>
        <begin position="18"/>
        <end position="120"/>
    </location>
</feature>
<dbReference type="PANTHER" id="PTHR10994">
    <property type="entry name" value="RETICULON"/>
    <property type="match status" value="1"/>
</dbReference>
<name>A0A2P6RN53_ROSCH</name>
<feature type="transmembrane region" description="Helical" evidence="6">
    <location>
        <begin position="31"/>
        <end position="48"/>
    </location>
</feature>
<protein>
    <recommendedName>
        <fullName evidence="6">Reticulon-like protein</fullName>
    </recommendedName>
</protein>
<dbReference type="GO" id="GO:0009617">
    <property type="term" value="P:response to bacterium"/>
    <property type="evidence" value="ECO:0007669"/>
    <property type="project" value="InterPro"/>
</dbReference>
<dbReference type="InterPro" id="IPR003388">
    <property type="entry name" value="Reticulon"/>
</dbReference>
<dbReference type="GO" id="GO:0005789">
    <property type="term" value="C:endoplasmic reticulum membrane"/>
    <property type="evidence" value="ECO:0007669"/>
    <property type="project" value="UniProtKB-SubCell"/>
</dbReference>
<evidence type="ECO:0000256" key="1">
    <source>
        <dbReference type="ARBA" id="ARBA00004477"/>
    </source>
</evidence>
<feature type="transmembrane region" description="Helical" evidence="6">
    <location>
        <begin position="255"/>
        <end position="274"/>
    </location>
</feature>
<comment type="subcellular location">
    <subcellularLocation>
        <location evidence="1 6">Endoplasmic reticulum membrane</location>
        <topology evidence="1 6">Multi-pass membrane protein</topology>
    </subcellularLocation>
</comment>